<protein>
    <submittedName>
        <fullName evidence="5">EamA domain-containing membrane protein RarD</fullName>
    </submittedName>
    <submittedName>
        <fullName evidence="4">EamA family transporter</fullName>
    </submittedName>
</protein>
<evidence type="ECO:0000313" key="4">
    <source>
        <dbReference type="EMBL" id="MZL68303.1"/>
    </source>
</evidence>
<dbReference type="EMBL" id="FQVY01000002">
    <property type="protein sequence ID" value="SHG23215.1"/>
    <property type="molecule type" value="Genomic_DNA"/>
</dbReference>
<evidence type="ECO:0000313" key="6">
    <source>
        <dbReference type="Proteomes" id="UP000184089"/>
    </source>
</evidence>
<feature type="transmembrane region" description="Helical" evidence="2">
    <location>
        <begin position="177"/>
        <end position="197"/>
    </location>
</feature>
<dbReference type="Gene3D" id="1.10.3730.20">
    <property type="match status" value="1"/>
</dbReference>
<reference evidence="4 7" key="3">
    <citation type="journal article" date="2019" name="Nat. Med.">
        <title>A library of human gut bacterial isolates paired with longitudinal multiomics data enables mechanistic microbiome research.</title>
        <authorList>
            <person name="Poyet M."/>
            <person name="Groussin M."/>
            <person name="Gibbons S.M."/>
            <person name="Avila-Pacheco J."/>
            <person name="Jiang X."/>
            <person name="Kearney S.M."/>
            <person name="Perrotta A.R."/>
            <person name="Berdy B."/>
            <person name="Zhao S."/>
            <person name="Lieberman T.D."/>
            <person name="Swanson P.K."/>
            <person name="Smith M."/>
            <person name="Roesemann S."/>
            <person name="Alexander J.E."/>
            <person name="Rich S.A."/>
            <person name="Livny J."/>
            <person name="Vlamakis H."/>
            <person name="Clish C."/>
            <person name="Bullock K."/>
            <person name="Deik A."/>
            <person name="Scott J."/>
            <person name="Pierce K.A."/>
            <person name="Xavier R.J."/>
            <person name="Alm E.J."/>
        </authorList>
    </citation>
    <scope>NUCLEOTIDE SEQUENCE [LARGE SCALE GENOMIC DNA]</scope>
    <source>
        <strain evidence="4 7">BIOML-A2</strain>
    </source>
</reference>
<evidence type="ECO:0000313" key="7">
    <source>
        <dbReference type="Proteomes" id="UP000474718"/>
    </source>
</evidence>
<reference evidence="5" key="1">
    <citation type="submission" date="2016-11" db="EMBL/GenBank/DDBJ databases">
        <authorList>
            <person name="Varghese N."/>
            <person name="Submissions S."/>
        </authorList>
    </citation>
    <scope>NUCLEOTIDE SEQUENCE</scope>
    <source>
        <strain evidence="5">DSM 4029</strain>
    </source>
</reference>
<feature type="transmembrane region" description="Helical" evidence="2">
    <location>
        <begin position="7"/>
        <end position="24"/>
    </location>
</feature>
<dbReference type="PANTHER" id="PTHR22911">
    <property type="entry name" value="ACYL-MALONYL CONDENSING ENZYME-RELATED"/>
    <property type="match status" value="1"/>
</dbReference>
<feature type="transmembrane region" description="Helical" evidence="2">
    <location>
        <begin position="69"/>
        <end position="93"/>
    </location>
</feature>
<feature type="transmembrane region" description="Helical" evidence="2">
    <location>
        <begin position="124"/>
        <end position="140"/>
    </location>
</feature>
<dbReference type="RefSeq" id="WP_021659991.1">
    <property type="nucleotide sequence ID" value="NZ_FQVY01000002.1"/>
</dbReference>
<gene>
    <name evidence="4" type="ORF">GT747_00740</name>
    <name evidence="5" type="ORF">SAMN05444424_1977</name>
</gene>
<feature type="transmembrane region" description="Helical" evidence="2">
    <location>
        <begin position="266"/>
        <end position="283"/>
    </location>
</feature>
<dbReference type="InterPro" id="IPR000620">
    <property type="entry name" value="EamA_dom"/>
</dbReference>
<feature type="domain" description="EamA" evidence="3">
    <location>
        <begin position="6"/>
        <end position="137"/>
    </location>
</feature>
<dbReference type="GO" id="GO:0016020">
    <property type="term" value="C:membrane"/>
    <property type="evidence" value="ECO:0007669"/>
    <property type="project" value="InterPro"/>
</dbReference>
<feature type="transmembrane region" description="Helical" evidence="2">
    <location>
        <begin position="146"/>
        <end position="165"/>
    </location>
</feature>
<organism evidence="5 6">
    <name type="scientific">Bittarella massiliensis</name>
    <name type="common">ex Durand et al. 2017</name>
    <dbReference type="NCBI Taxonomy" id="1720313"/>
    <lineage>
        <taxon>Bacteria</taxon>
        <taxon>Bacillati</taxon>
        <taxon>Bacillota</taxon>
        <taxon>Clostridia</taxon>
        <taxon>Eubacteriales</taxon>
        <taxon>Oscillospiraceae</taxon>
        <taxon>Bittarella (ex Durand et al. 2017)</taxon>
    </lineage>
</organism>
<dbReference type="SUPFAM" id="SSF103481">
    <property type="entry name" value="Multidrug resistance efflux transporter EmrE"/>
    <property type="match status" value="2"/>
</dbReference>
<evidence type="ECO:0000256" key="2">
    <source>
        <dbReference type="SAM" id="Phobius"/>
    </source>
</evidence>
<comment type="similarity">
    <text evidence="1">Belongs to the EamA transporter family.</text>
</comment>
<feature type="transmembrane region" description="Helical" evidence="2">
    <location>
        <begin position="36"/>
        <end position="57"/>
    </location>
</feature>
<dbReference type="InterPro" id="IPR037185">
    <property type="entry name" value="EmrE-like"/>
</dbReference>
<feature type="domain" description="EamA" evidence="3">
    <location>
        <begin position="147"/>
        <end position="282"/>
    </location>
</feature>
<evidence type="ECO:0000256" key="1">
    <source>
        <dbReference type="ARBA" id="ARBA00007362"/>
    </source>
</evidence>
<sequence>MPNTLKGIVYTIASAVIFGITPVLSKLTYSMGSNASMAACFRGLLSLPVLLCILLALRIPLKITRHQLVSVIVCGLVGSTATAITLGISYNYIPVGMATTLHFIYPVLTTAASVVFLKEKLYRYKVVALVLATAGIATFMEPGGSLIGILLALSSGAFYTFYIIWMDKSGLKNLNSFLLTFYLSLVISPASALYGALTGQFTLSLTATGWALTAASSLLAAVGAMTLFQLGLRHAGPSLASILSMFEPITSVLMGLLFLGEGISPLKLGGCALILCSVALIALHQRGEVRRPESDAPALQEEDELPSTR</sequence>
<dbReference type="PANTHER" id="PTHR22911:SF137">
    <property type="entry name" value="SOLUTE CARRIER FAMILY 35 MEMBER G2-RELATED"/>
    <property type="match status" value="1"/>
</dbReference>
<feature type="transmembrane region" description="Helical" evidence="2">
    <location>
        <begin position="239"/>
        <end position="260"/>
    </location>
</feature>
<comment type="caution">
    <text evidence="5">The sequence shown here is derived from an EMBL/GenBank/DDBJ whole genome shotgun (WGS) entry which is preliminary data.</text>
</comment>
<dbReference type="AlphaFoldDB" id="A0AAQ1RWB9"/>
<accession>A0AAQ1RWB9</accession>
<feature type="transmembrane region" description="Helical" evidence="2">
    <location>
        <begin position="99"/>
        <end position="117"/>
    </location>
</feature>
<feature type="transmembrane region" description="Helical" evidence="2">
    <location>
        <begin position="209"/>
        <end position="232"/>
    </location>
</feature>
<keyword evidence="2" id="KW-0472">Membrane</keyword>
<dbReference type="Proteomes" id="UP000474718">
    <property type="component" value="Unassembled WGS sequence"/>
</dbReference>
<name>A0AAQ1RWB9_9FIRM</name>
<dbReference type="Proteomes" id="UP000184089">
    <property type="component" value="Unassembled WGS sequence"/>
</dbReference>
<dbReference type="Pfam" id="PF00892">
    <property type="entry name" value="EamA"/>
    <property type="match status" value="2"/>
</dbReference>
<keyword evidence="7" id="KW-1185">Reference proteome</keyword>
<proteinExistence type="inferred from homology"/>
<evidence type="ECO:0000313" key="5">
    <source>
        <dbReference type="EMBL" id="SHG23215.1"/>
    </source>
</evidence>
<keyword evidence="2" id="KW-1133">Transmembrane helix</keyword>
<reference evidence="6" key="2">
    <citation type="submission" date="2016-11" db="EMBL/GenBank/DDBJ databases">
        <authorList>
            <person name="Jaros S."/>
            <person name="Januszkiewicz K."/>
            <person name="Wedrychowicz H."/>
        </authorList>
    </citation>
    <scope>NUCLEOTIDE SEQUENCE [LARGE SCALE GENOMIC DNA]</scope>
    <source>
        <strain evidence="6">DSM 4029</strain>
    </source>
</reference>
<evidence type="ECO:0000259" key="3">
    <source>
        <dbReference type="Pfam" id="PF00892"/>
    </source>
</evidence>
<keyword evidence="2" id="KW-0812">Transmembrane</keyword>
<dbReference type="EMBL" id="WWVX01000001">
    <property type="protein sequence ID" value="MZL68303.1"/>
    <property type="molecule type" value="Genomic_DNA"/>
</dbReference>